<evidence type="ECO:0000256" key="5">
    <source>
        <dbReference type="SAM" id="Coils"/>
    </source>
</evidence>
<feature type="compositionally biased region" description="Basic and acidic residues" evidence="6">
    <location>
        <begin position="1175"/>
        <end position="1185"/>
    </location>
</feature>
<feature type="region of interest" description="Disordered" evidence="6">
    <location>
        <begin position="731"/>
        <end position="751"/>
    </location>
</feature>
<dbReference type="AlphaFoldDB" id="A0A3D8QLD4"/>
<accession>A0A3D8QLD4</accession>
<feature type="region of interest" description="Disordered" evidence="6">
    <location>
        <begin position="1173"/>
        <end position="1214"/>
    </location>
</feature>
<feature type="compositionally biased region" description="Polar residues" evidence="6">
    <location>
        <begin position="583"/>
        <end position="623"/>
    </location>
</feature>
<feature type="compositionally biased region" description="Low complexity" evidence="6">
    <location>
        <begin position="531"/>
        <end position="560"/>
    </location>
</feature>
<evidence type="ECO:0000256" key="2">
    <source>
        <dbReference type="ARBA" id="ARBA00022771"/>
    </source>
</evidence>
<name>A0A3D8QLD4_9HELO</name>
<feature type="compositionally biased region" description="Polar residues" evidence="6">
    <location>
        <begin position="731"/>
        <end position="740"/>
    </location>
</feature>
<protein>
    <recommendedName>
        <fullName evidence="7">SP-RING-type domain-containing protein</fullName>
    </recommendedName>
</protein>
<feature type="compositionally biased region" description="Low complexity" evidence="6">
    <location>
        <begin position="741"/>
        <end position="751"/>
    </location>
</feature>
<reference evidence="8 9" key="1">
    <citation type="journal article" date="2018" name="IMA Fungus">
        <title>IMA Genome-F 9: Draft genome sequence of Annulohypoxylon stygium, Aspergillus mulundensis, Berkeleyomyces basicola (syn. Thielaviopsis basicola), Ceratocystis smalleyi, two Cercospora beticola strains, Coleophoma cylindrospora, Fusarium fracticaudum, Phialophora cf. hyalina, and Morchella septimelata.</title>
        <authorList>
            <person name="Wingfield B.D."/>
            <person name="Bills G.F."/>
            <person name="Dong Y."/>
            <person name="Huang W."/>
            <person name="Nel W.J."/>
            <person name="Swalarsk-Parry B.S."/>
            <person name="Vaghefi N."/>
            <person name="Wilken P.M."/>
            <person name="An Z."/>
            <person name="de Beer Z.W."/>
            <person name="De Vos L."/>
            <person name="Chen L."/>
            <person name="Duong T.A."/>
            <person name="Gao Y."/>
            <person name="Hammerbacher A."/>
            <person name="Kikkert J.R."/>
            <person name="Li Y."/>
            <person name="Li H."/>
            <person name="Li K."/>
            <person name="Li Q."/>
            <person name="Liu X."/>
            <person name="Ma X."/>
            <person name="Naidoo K."/>
            <person name="Pethybridge S.J."/>
            <person name="Sun J."/>
            <person name="Steenkamp E.T."/>
            <person name="van der Nest M.A."/>
            <person name="van Wyk S."/>
            <person name="Wingfield M.J."/>
            <person name="Xiong C."/>
            <person name="Yue Q."/>
            <person name="Zhang X."/>
        </authorList>
    </citation>
    <scope>NUCLEOTIDE SEQUENCE [LARGE SCALE GENOMIC DNA]</scope>
    <source>
        <strain evidence="8 9">BP5796</strain>
    </source>
</reference>
<keyword evidence="5" id="KW-0175">Coiled coil</keyword>
<comment type="caution">
    <text evidence="8">The sequence shown here is derived from an EMBL/GenBank/DDBJ whole genome shotgun (WGS) entry which is preliminary data.</text>
</comment>
<sequence length="1231" mass="136478">MPGLPSRDQLHAQSERIVASSNNTLHTVLGGRRKSWMVDVPGNPVRPTPRPPSSHLSRETPQTLARPQCPKANATVLPSPAPSDEPSPVLSYTLQSPPIDSSTLDTQQNATFSSGGGGGGVGGGGNMSTVNNQNREPSYPQPVGRADGSLSDVSEQQPIERKLLRARYEYPPQEGHPFPSSRGTGDDPSRAAFPQVSPSMNLPLPNTTQTQVPAWRGMQSAEQSPTSIASFSNLPTDQRPQQPRRVEYSTLKSQIPRLEEHLQKLNWDQGAAGSLLNVRFEVLTSACKDEDVFYVALHQVYCLWSLRRDVLSSISSLASPEVLRDAIGILSTILGNNDAFPIYYLQWFAEFPNQLEVSKTSTGYAQALSHVGNFLNNLVANFPTLQADVKRRGYPPLVKEMVEMLGLHSTLLQSFIFRLLRRELGFSDHEIGAQVEAIFNEDQNAWYTFSERANTSTAPTKKEVRDHCANIKGRYLPLCRQQAARLAQQSAAGLSVPMASSTMSTPVVFQTQGNANTWQSSGQRILKPAGSTNTSVNVNSPVVTLPPSGGSQPSSAVSSPIVYQQGRRISMNSPLQGGHVPAPTQNLRNISGGSVNHSAAYTASPNQQARSNTSTTQAPLSQHDTNHLHLREQQSQQYLRNLQLQEQERQIMENQQQQMRLQQHRQALDHVRSQQQQVVHQQPPQIQQNINHRAAYSAQQQTSLPTQANQQQFIQYTQQQQIPNQFNMQQLHQHQNVSGHQQAQRQQVQSMQQVLAMNRAYGRQTPPVTPAQVSTGIPRSSGLPNPGSVTPGPFPSQRASLAATQSAPSQPHLPSEQQTYSAINPLQRPLIPPQGFIHPPQHPLPDYTALHQAHLRSPILVPPSPTTAMDRKPQRFYQYVSHCAIGPVKLPVTLSVSSFRFRLDDADFISLAKDEVVGMDPKRSVKRFFDSNTLQYRMRCIRVKPETTACLIEDWVVSDTTWPPTVFLELNGQSLEIRRKGQHGKDLPVDITNYVMAAGKGALNEVRVSVPKTHKQVHGSSYFFAVEVIVVLRHDEIMNRCLESQRIALGDTVEGIKKSLAGVADDDEIAMVPSDLTIDLRDPFSSSIFNIPARGKSCLHRECFDLETFLTTRNTKPKMPDQPVLADVWKCPICKADARPHNLRIDDFLVSVRVRLSQEDKLNVKGILVSADGTWKPKPEAESASRKRKAKTEDPDDNSDDDNDNDATTLQPRKNFITEKKEVLVIELDSD</sequence>
<evidence type="ECO:0000256" key="1">
    <source>
        <dbReference type="ARBA" id="ARBA00022723"/>
    </source>
</evidence>
<dbReference type="PROSITE" id="PS51044">
    <property type="entry name" value="ZF_SP_RING"/>
    <property type="match status" value="1"/>
</dbReference>
<feature type="compositionally biased region" description="Polar residues" evidence="6">
    <location>
        <begin position="127"/>
        <end position="136"/>
    </location>
</feature>
<dbReference type="Pfam" id="PF02891">
    <property type="entry name" value="zf-MIZ"/>
    <property type="match status" value="1"/>
</dbReference>
<evidence type="ECO:0000313" key="9">
    <source>
        <dbReference type="Proteomes" id="UP000256328"/>
    </source>
</evidence>
<dbReference type="GO" id="GO:0061665">
    <property type="term" value="F:SUMO ligase activity"/>
    <property type="evidence" value="ECO:0007669"/>
    <property type="project" value="TreeGrafter"/>
</dbReference>
<dbReference type="InterPro" id="IPR013083">
    <property type="entry name" value="Znf_RING/FYVE/PHD"/>
</dbReference>
<feature type="region of interest" description="Disordered" evidence="6">
    <location>
        <begin position="1"/>
        <end position="157"/>
    </location>
</feature>
<feature type="region of interest" description="Disordered" evidence="6">
    <location>
        <begin position="219"/>
        <end position="244"/>
    </location>
</feature>
<evidence type="ECO:0000256" key="6">
    <source>
        <dbReference type="SAM" id="MobiDB-lite"/>
    </source>
</evidence>
<evidence type="ECO:0000313" key="8">
    <source>
        <dbReference type="EMBL" id="RDW62615.1"/>
    </source>
</evidence>
<dbReference type="Gene3D" id="3.30.40.10">
    <property type="entry name" value="Zinc/RING finger domain, C3HC4 (zinc finger)"/>
    <property type="match status" value="1"/>
</dbReference>
<evidence type="ECO:0000256" key="4">
    <source>
        <dbReference type="PROSITE-ProRule" id="PRU00452"/>
    </source>
</evidence>
<proteinExistence type="predicted"/>
<feature type="compositionally biased region" description="Acidic residues" evidence="6">
    <location>
        <begin position="1194"/>
        <end position="1205"/>
    </location>
</feature>
<organism evidence="8 9">
    <name type="scientific">Coleophoma crateriformis</name>
    <dbReference type="NCBI Taxonomy" id="565419"/>
    <lineage>
        <taxon>Eukaryota</taxon>
        <taxon>Fungi</taxon>
        <taxon>Dikarya</taxon>
        <taxon>Ascomycota</taxon>
        <taxon>Pezizomycotina</taxon>
        <taxon>Leotiomycetes</taxon>
        <taxon>Helotiales</taxon>
        <taxon>Dermateaceae</taxon>
        <taxon>Coleophoma</taxon>
    </lineage>
</organism>
<feature type="compositionally biased region" description="Gly residues" evidence="6">
    <location>
        <begin position="114"/>
        <end position="126"/>
    </location>
</feature>
<gene>
    <name evidence="8" type="ORF">BP5796_10917</name>
</gene>
<dbReference type="GO" id="GO:0008270">
    <property type="term" value="F:zinc ion binding"/>
    <property type="evidence" value="ECO:0007669"/>
    <property type="project" value="UniProtKB-KW"/>
</dbReference>
<dbReference type="PANTHER" id="PTHR10782">
    <property type="entry name" value="ZINC FINGER MIZ DOMAIN-CONTAINING PROTEIN"/>
    <property type="match status" value="1"/>
</dbReference>
<dbReference type="GO" id="GO:0000785">
    <property type="term" value="C:chromatin"/>
    <property type="evidence" value="ECO:0007669"/>
    <property type="project" value="TreeGrafter"/>
</dbReference>
<feature type="region of interest" description="Disordered" evidence="6">
    <location>
        <begin position="529"/>
        <end position="624"/>
    </location>
</feature>
<feature type="compositionally biased region" description="Polar residues" evidence="6">
    <location>
        <begin position="797"/>
        <end position="809"/>
    </location>
</feature>
<evidence type="ECO:0000256" key="3">
    <source>
        <dbReference type="ARBA" id="ARBA00022833"/>
    </source>
</evidence>
<keyword evidence="2 4" id="KW-0863">Zinc-finger</keyword>
<dbReference type="EMBL" id="PDLN01000017">
    <property type="protein sequence ID" value="RDW62615.1"/>
    <property type="molecule type" value="Genomic_DNA"/>
</dbReference>
<dbReference type="GO" id="GO:0016925">
    <property type="term" value="P:protein sumoylation"/>
    <property type="evidence" value="ECO:0007669"/>
    <property type="project" value="TreeGrafter"/>
</dbReference>
<keyword evidence="3" id="KW-0862">Zinc</keyword>
<feature type="compositionally biased region" description="Polar residues" evidence="6">
    <location>
        <begin position="196"/>
        <end position="205"/>
    </location>
</feature>
<dbReference type="Proteomes" id="UP000256328">
    <property type="component" value="Unassembled WGS sequence"/>
</dbReference>
<dbReference type="InterPro" id="IPR004181">
    <property type="entry name" value="Znf_MIZ"/>
</dbReference>
<dbReference type="PANTHER" id="PTHR10782:SF4">
    <property type="entry name" value="TONALLI, ISOFORM E"/>
    <property type="match status" value="1"/>
</dbReference>
<feature type="compositionally biased region" description="Polar residues" evidence="6">
    <location>
        <begin position="90"/>
        <end position="113"/>
    </location>
</feature>
<feature type="region of interest" description="Disordered" evidence="6">
    <location>
        <begin position="170"/>
        <end position="205"/>
    </location>
</feature>
<feature type="coiled-coil region" evidence="5">
    <location>
        <begin position="635"/>
        <end position="674"/>
    </location>
</feature>
<feature type="domain" description="SP-RING-type" evidence="7">
    <location>
        <begin position="1065"/>
        <end position="1158"/>
    </location>
</feature>
<feature type="compositionally biased region" description="Polar residues" evidence="6">
    <location>
        <begin position="220"/>
        <end position="241"/>
    </location>
</feature>
<keyword evidence="1" id="KW-0479">Metal-binding</keyword>
<evidence type="ECO:0000259" key="7">
    <source>
        <dbReference type="PROSITE" id="PS51044"/>
    </source>
</evidence>
<dbReference type="OrthoDB" id="27975at2759"/>
<keyword evidence="9" id="KW-1185">Reference proteome</keyword>
<feature type="region of interest" description="Disordered" evidence="6">
    <location>
        <begin position="764"/>
        <end position="817"/>
    </location>
</feature>